<protein>
    <submittedName>
        <fullName evidence="2">Uncharacterized protein</fullName>
    </submittedName>
</protein>
<accession>A0A0D9YYY9</accession>
<organism evidence="2">
    <name type="scientific">Oryza glumipatula</name>
    <dbReference type="NCBI Taxonomy" id="40148"/>
    <lineage>
        <taxon>Eukaryota</taxon>
        <taxon>Viridiplantae</taxon>
        <taxon>Streptophyta</taxon>
        <taxon>Embryophyta</taxon>
        <taxon>Tracheophyta</taxon>
        <taxon>Spermatophyta</taxon>
        <taxon>Magnoliopsida</taxon>
        <taxon>Liliopsida</taxon>
        <taxon>Poales</taxon>
        <taxon>Poaceae</taxon>
        <taxon>BOP clade</taxon>
        <taxon>Oryzoideae</taxon>
        <taxon>Oryzeae</taxon>
        <taxon>Oryzinae</taxon>
        <taxon>Oryza</taxon>
    </lineage>
</organism>
<dbReference type="Gramene" id="OGLUM02G35150.1">
    <property type="protein sequence ID" value="OGLUM02G35150.1"/>
    <property type="gene ID" value="OGLUM02G35150"/>
</dbReference>
<feature type="chain" id="PRO_5002351674" evidence="1">
    <location>
        <begin position="19"/>
        <end position="64"/>
    </location>
</feature>
<sequence>MVFATLFALAVVMALVPAMPVLQPDEATSATSTAAATWKASTRGPPVYMVKLAPTTGKRSTDKI</sequence>
<name>A0A0D9YYY9_9ORYZ</name>
<evidence type="ECO:0000256" key="1">
    <source>
        <dbReference type="SAM" id="SignalP"/>
    </source>
</evidence>
<evidence type="ECO:0000313" key="3">
    <source>
        <dbReference type="Proteomes" id="UP000026961"/>
    </source>
</evidence>
<dbReference type="EnsemblPlants" id="OGLUM02G35150.1">
    <property type="protein sequence ID" value="OGLUM02G35150.1"/>
    <property type="gene ID" value="OGLUM02G35150"/>
</dbReference>
<feature type="signal peptide" evidence="1">
    <location>
        <begin position="1"/>
        <end position="18"/>
    </location>
</feature>
<dbReference type="HOGENOM" id="CLU_2871283_0_0_1"/>
<reference evidence="2" key="2">
    <citation type="submission" date="2018-05" db="EMBL/GenBank/DDBJ databases">
        <title>OgluRS3 (Oryza glumaepatula Reference Sequence Version 3).</title>
        <authorList>
            <person name="Zhang J."/>
            <person name="Kudrna D."/>
            <person name="Lee S."/>
            <person name="Talag J."/>
            <person name="Welchert J."/>
            <person name="Wing R.A."/>
        </authorList>
    </citation>
    <scope>NUCLEOTIDE SEQUENCE [LARGE SCALE GENOMIC DNA]</scope>
</reference>
<dbReference type="Proteomes" id="UP000026961">
    <property type="component" value="Chromosome 2"/>
</dbReference>
<keyword evidence="1" id="KW-0732">Signal</keyword>
<proteinExistence type="predicted"/>
<evidence type="ECO:0000313" key="2">
    <source>
        <dbReference type="EnsemblPlants" id="OGLUM02G35150.1"/>
    </source>
</evidence>
<dbReference type="AlphaFoldDB" id="A0A0D9YYY9"/>
<keyword evidence="3" id="KW-1185">Reference proteome</keyword>
<reference evidence="2" key="1">
    <citation type="submission" date="2015-04" db="UniProtKB">
        <authorList>
            <consortium name="EnsemblPlants"/>
        </authorList>
    </citation>
    <scope>IDENTIFICATION</scope>
</reference>